<dbReference type="RefSeq" id="WP_233464571.1">
    <property type="nucleotide sequence ID" value="NZ_JACHKZ010000026.1"/>
</dbReference>
<dbReference type="Proteomes" id="UP000562492">
    <property type="component" value="Unassembled WGS sequence"/>
</dbReference>
<keyword evidence="2" id="KW-0732">Signal</keyword>
<dbReference type="SUPFAM" id="SSF56925">
    <property type="entry name" value="OMPA-like"/>
    <property type="match status" value="1"/>
</dbReference>
<dbReference type="PANTHER" id="PTHR36920">
    <property type="match status" value="1"/>
</dbReference>
<dbReference type="Pfam" id="PF03922">
    <property type="entry name" value="OmpW"/>
    <property type="match status" value="1"/>
</dbReference>
<gene>
    <name evidence="3" type="ORF">HNP33_003375</name>
</gene>
<evidence type="ECO:0000256" key="2">
    <source>
        <dbReference type="SAM" id="SignalP"/>
    </source>
</evidence>
<keyword evidence="4" id="KW-1185">Reference proteome</keyword>
<evidence type="ECO:0000313" key="4">
    <source>
        <dbReference type="Proteomes" id="UP000562492"/>
    </source>
</evidence>
<sequence length="242" mass="25527">MTHQAKKWMLVAATAMLASSAYAQKAGDWVIGGGALLYAPQDSTTPLRFVSPVERELPGSGASVKNATTLGLNVHYFLTDNWAVEGVLGIPPKIKLDGAGTLAPLGELGSAKLYAPSVLGKYFFGNPDDKFRVSVGAGVTYSAFRSIRLSQGLQNTLGGALKLPPGASSTSASIDSKWAPVFNVGANYAIDKNWGVTFSVSYIPMKTNATLTTQAGGKTVAVSKTRVTLDPIVPFLYVTYKF</sequence>
<dbReference type="InterPro" id="IPR005618">
    <property type="entry name" value="OMPW"/>
</dbReference>
<evidence type="ECO:0000256" key="1">
    <source>
        <dbReference type="ARBA" id="ARBA00004442"/>
    </source>
</evidence>
<accession>A0ABR6RJA7</accession>
<feature type="chain" id="PRO_5047091154" evidence="2">
    <location>
        <begin position="24"/>
        <end position="242"/>
    </location>
</feature>
<protein>
    <submittedName>
        <fullName evidence="3">Outer membrane protein</fullName>
    </submittedName>
</protein>
<dbReference type="PANTHER" id="PTHR36920:SF1">
    <property type="entry name" value="OUTER MEMBRANE PROTEIN W"/>
    <property type="match status" value="1"/>
</dbReference>
<organism evidence="3 4">
    <name type="scientific">Comamonas odontotermitis</name>
    <dbReference type="NCBI Taxonomy" id="379895"/>
    <lineage>
        <taxon>Bacteria</taxon>
        <taxon>Pseudomonadati</taxon>
        <taxon>Pseudomonadota</taxon>
        <taxon>Betaproteobacteria</taxon>
        <taxon>Burkholderiales</taxon>
        <taxon>Comamonadaceae</taxon>
        <taxon>Comamonas</taxon>
    </lineage>
</organism>
<dbReference type="EMBL" id="JACHKZ010000026">
    <property type="protein sequence ID" value="MBB6579265.1"/>
    <property type="molecule type" value="Genomic_DNA"/>
</dbReference>
<feature type="signal peptide" evidence="2">
    <location>
        <begin position="1"/>
        <end position="23"/>
    </location>
</feature>
<comment type="subcellular location">
    <subcellularLocation>
        <location evidence="1">Cell outer membrane</location>
    </subcellularLocation>
</comment>
<dbReference type="InterPro" id="IPR011250">
    <property type="entry name" value="OMP/PagP_B-barrel"/>
</dbReference>
<reference evidence="3 4" key="1">
    <citation type="submission" date="2020-08" db="EMBL/GenBank/DDBJ databases">
        <title>Functional genomics of gut bacteria from endangered species of beetles.</title>
        <authorList>
            <person name="Carlos-Shanley C."/>
        </authorList>
    </citation>
    <scope>NUCLEOTIDE SEQUENCE [LARGE SCALE GENOMIC DNA]</scope>
    <source>
        <strain evidence="3 4">S00124</strain>
    </source>
</reference>
<proteinExistence type="predicted"/>
<evidence type="ECO:0000313" key="3">
    <source>
        <dbReference type="EMBL" id="MBB6579265.1"/>
    </source>
</evidence>
<dbReference type="Gene3D" id="2.40.160.20">
    <property type="match status" value="1"/>
</dbReference>
<name>A0ABR6RJA7_9BURK</name>
<comment type="caution">
    <text evidence="3">The sequence shown here is derived from an EMBL/GenBank/DDBJ whole genome shotgun (WGS) entry which is preliminary data.</text>
</comment>